<sequence length="410" mass="46391">MMFLFLVIASQSSKPVFFAPGMMSSPLYGTITDKQKFPECIDFEINNSQIWPIQGNMTECVSKLLDAVYHPDINSFNHPDGVSISTLPITKKSPGRFLDWHDNVYTVYYDWSLYFLGLDTLFNNLKNAIEVAVNESNEKAILMGHSLGTNFMRYFSTFYSSKEWLQQYVDGIHFLAPGVQGTFTSVIYVIKEYMGPMEGIFVKHMSSQWAMFPNFPLYKGCIERDGEIIDASQIYDEMIKANLTDETTDAIYDHIQAWLSTELQYPGIRTSYTYNTGIPVQCGVKIHNSETSNMTYEAVYCGGDGALEANGAIYACQTFKDATCHDFNSTDESKFGHVGMLNQDEMIEVVKAFIQNHPDDKNWFSGTVKYVIIGISCAVVLIIIVLVVICVVKKKKNHSNQYNNLNDTLQ</sequence>
<dbReference type="Pfam" id="PF02450">
    <property type="entry name" value="LCAT"/>
    <property type="match status" value="1"/>
</dbReference>
<keyword evidence="2" id="KW-0732">Signal</keyword>
<name>A0A1J4K085_9EUKA</name>
<comment type="caution">
    <text evidence="3">The sequence shown here is derived from an EMBL/GenBank/DDBJ whole genome shotgun (WGS) entry which is preliminary data.</text>
</comment>
<dbReference type="InterPro" id="IPR003386">
    <property type="entry name" value="LACT/PDAT_acylTrfase"/>
</dbReference>
<dbReference type="SUPFAM" id="SSF53474">
    <property type="entry name" value="alpha/beta-Hydrolases"/>
    <property type="match status" value="1"/>
</dbReference>
<dbReference type="RefSeq" id="XP_068356061.1">
    <property type="nucleotide sequence ID" value="XM_068507018.1"/>
</dbReference>
<evidence type="ECO:0000313" key="4">
    <source>
        <dbReference type="Proteomes" id="UP000179807"/>
    </source>
</evidence>
<dbReference type="Gene3D" id="3.40.50.1820">
    <property type="entry name" value="alpha/beta hydrolase"/>
    <property type="match status" value="1"/>
</dbReference>
<dbReference type="GeneID" id="94841722"/>
<feature type="signal peptide" evidence="2">
    <location>
        <begin position="1"/>
        <end position="18"/>
    </location>
</feature>
<keyword evidence="4" id="KW-1185">Reference proteome</keyword>
<evidence type="ECO:0008006" key="5">
    <source>
        <dbReference type="Google" id="ProtNLM"/>
    </source>
</evidence>
<accession>A0A1J4K085</accession>
<feature type="chain" id="PRO_5013312177" description="Lecithin:cholesterol acyltransferase family protein" evidence="2">
    <location>
        <begin position="19"/>
        <end position="410"/>
    </location>
</feature>
<evidence type="ECO:0000256" key="2">
    <source>
        <dbReference type="SAM" id="SignalP"/>
    </source>
</evidence>
<keyword evidence="1" id="KW-0812">Transmembrane</keyword>
<reference evidence="3" key="1">
    <citation type="submission" date="2016-10" db="EMBL/GenBank/DDBJ databases">
        <authorList>
            <person name="Benchimol M."/>
            <person name="Almeida L.G."/>
            <person name="Vasconcelos A.T."/>
            <person name="Perreira-Neves A."/>
            <person name="Rosa I.A."/>
            <person name="Tasca T."/>
            <person name="Bogo M.R."/>
            <person name="de Souza W."/>
        </authorList>
    </citation>
    <scope>NUCLEOTIDE SEQUENCE [LARGE SCALE GENOMIC DNA]</scope>
    <source>
        <strain evidence="3">K</strain>
    </source>
</reference>
<dbReference type="AlphaFoldDB" id="A0A1J4K085"/>
<dbReference type="PANTHER" id="PTHR11440">
    <property type="entry name" value="LECITHIN-CHOLESTEROL ACYLTRANSFERASE-RELATED"/>
    <property type="match status" value="1"/>
</dbReference>
<dbReference type="EMBL" id="MLAK01000848">
    <property type="protein sequence ID" value="OHT02925.1"/>
    <property type="molecule type" value="Genomic_DNA"/>
</dbReference>
<dbReference type="Proteomes" id="UP000179807">
    <property type="component" value="Unassembled WGS sequence"/>
</dbReference>
<dbReference type="VEuPathDB" id="TrichDB:TRFO_29871"/>
<dbReference type="InterPro" id="IPR029058">
    <property type="entry name" value="AB_hydrolase_fold"/>
</dbReference>
<keyword evidence="1" id="KW-0472">Membrane</keyword>
<keyword evidence="1" id="KW-1133">Transmembrane helix</keyword>
<dbReference type="OrthoDB" id="190846at2759"/>
<evidence type="ECO:0000256" key="1">
    <source>
        <dbReference type="SAM" id="Phobius"/>
    </source>
</evidence>
<proteinExistence type="predicted"/>
<protein>
    <recommendedName>
        <fullName evidence="5">Lecithin:cholesterol acyltransferase family protein</fullName>
    </recommendedName>
</protein>
<organism evidence="3 4">
    <name type="scientific">Tritrichomonas foetus</name>
    <dbReference type="NCBI Taxonomy" id="1144522"/>
    <lineage>
        <taxon>Eukaryota</taxon>
        <taxon>Metamonada</taxon>
        <taxon>Parabasalia</taxon>
        <taxon>Tritrichomonadida</taxon>
        <taxon>Tritrichomonadidae</taxon>
        <taxon>Tritrichomonas</taxon>
    </lineage>
</organism>
<gene>
    <name evidence="3" type="ORF">TRFO_29871</name>
</gene>
<evidence type="ECO:0000313" key="3">
    <source>
        <dbReference type="EMBL" id="OHT02925.1"/>
    </source>
</evidence>
<dbReference type="GO" id="GO:0008374">
    <property type="term" value="F:O-acyltransferase activity"/>
    <property type="evidence" value="ECO:0007669"/>
    <property type="project" value="InterPro"/>
</dbReference>
<feature type="transmembrane region" description="Helical" evidence="1">
    <location>
        <begin position="370"/>
        <end position="392"/>
    </location>
</feature>
<dbReference type="GO" id="GO:0006629">
    <property type="term" value="P:lipid metabolic process"/>
    <property type="evidence" value="ECO:0007669"/>
    <property type="project" value="InterPro"/>
</dbReference>